<dbReference type="AlphaFoldDB" id="A0A9X8ZF51"/>
<evidence type="ECO:0000259" key="1">
    <source>
        <dbReference type="PROSITE" id="PS50943"/>
    </source>
</evidence>
<protein>
    <submittedName>
        <fullName evidence="2">Helix-turn-helix transcriptional regulator</fullName>
    </submittedName>
</protein>
<evidence type="ECO:0000313" key="2">
    <source>
        <dbReference type="EMBL" id="TKH09396.1"/>
    </source>
</evidence>
<proteinExistence type="predicted"/>
<dbReference type="SMART" id="SM00530">
    <property type="entry name" value="HTH_XRE"/>
    <property type="match status" value="1"/>
</dbReference>
<feature type="non-terminal residue" evidence="2">
    <location>
        <position position="1"/>
    </location>
</feature>
<organism evidence="2 3">
    <name type="scientific">Peribacillus simplex</name>
    <dbReference type="NCBI Taxonomy" id="1478"/>
    <lineage>
        <taxon>Bacteria</taxon>
        <taxon>Bacillati</taxon>
        <taxon>Bacillota</taxon>
        <taxon>Bacilli</taxon>
        <taxon>Bacillales</taxon>
        <taxon>Bacillaceae</taxon>
        <taxon>Peribacillus</taxon>
    </lineage>
</organism>
<dbReference type="Pfam" id="PF01381">
    <property type="entry name" value="HTH_3"/>
    <property type="match status" value="1"/>
</dbReference>
<reference evidence="2 3" key="1">
    <citation type="journal article" date="2019" name="Environ. Microbiol.">
        <title>An active ?-lactamase is a part of an orchestrated cell wall stress resistance network of Bacillus subtilis and related rhizosphere species.</title>
        <authorList>
            <person name="Bucher T."/>
            <person name="Keren-Paz A."/>
            <person name="Hausser J."/>
            <person name="Olender T."/>
            <person name="Cytryn E."/>
            <person name="Kolodkin-Gal I."/>
        </authorList>
    </citation>
    <scope>NUCLEOTIDE SEQUENCE [LARGE SCALE GENOMIC DNA]</scope>
    <source>
        <strain evidence="2 3">I4</strain>
    </source>
</reference>
<gene>
    <name evidence="2" type="ORF">FC678_17410</name>
</gene>
<dbReference type="InterPro" id="IPR001387">
    <property type="entry name" value="Cro/C1-type_HTH"/>
</dbReference>
<dbReference type="SUPFAM" id="SSF47413">
    <property type="entry name" value="lambda repressor-like DNA-binding domains"/>
    <property type="match status" value="1"/>
</dbReference>
<dbReference type="RefSeq" id="WP_137024069.1">
    <property type="nucleotide sequence ID" value="NZ_SZNT01000276.1"/>
</dbReference>
<dbReference type="InterPro" id="IPR053163">
    <property type="entry name" value="HTH-type_regulator_Rgg"/>
</dbReference>
<feature type="domain" description="HTH cro/C1-type" evidence="1">
    <location>
        <begin position="1"/>
        <end position="53"/>
    </location>
</feature>
<accession>A0A9X8ZF51</accession>
<dbReference type="Pfam" id="PF18768">
    <property type="entry name" value="RNPP_C"/>
    <property type="match status" value="1"/>
</dbReference>
<dbReference type="SUPFAM" id="SSF48452">
    <property type="entry name" value="TPR-like"/>
    <property type="match status" value="1"/>
</dbReference>
<dbReference type="PROSITE" id="PS50943">
    <property type="entry name" value="HTH_CROC1"/>
    <property type="match status" value="1"/>
</dbReference>
<evidence type="ECO:0000313" key="3">
    <source>
        <dbReference type="Proteomes" id="UP000309170"/>
    </source>
</evidence>
<name>A0A9X8ZF51_9BACI</name>
<comment type="caution">
    <text evidence="2">The sequence shown here is derived from an EMBL/GenBank/DDBJ whole genome shotgun (WGS) entry which is preliminary data.</text>
</comment>
<dbReference type="InterPro" id="IPR041315">
    <property type="entry name" value="PlcR_TPR"/>
</dbReference>
<dbReference type="GO" id="GO:0003677">
    <property type="term" value="F:DNA binding"/>
    <property type="evidence" value="ECO:0007669"/>
    <property type="project" value="InterPro"/>
</dbReference>
<dbReference type="InterPro" id="IPR011990">
    <property type="entry name" value="TPR-like_helical_dom_sf"/>
</dbReference>
<dbReference type="EMBL" id="SZNT01000276">
    <property type="protein sequence ID" value="TKH09396.1"/>
    <property type="molecule type" value="Genomic_DNA"/>
</dbReference>
<dbReference type="Proteomes" id="UP000309170">
    <property type="component" value="Unassembled WGS sequence"/>
</dbReference>
<dbReference type="PANTHER" id="PTHR37038:SF14">
    <property type="entry name" value="TRANSCRIPTIONAL ACTIVATOR"/>
    <property type="match status" value="1"/>
</dbReference>
<dbReference type="Gene3D" id="1.25.40.10">
    <property type="entry name" value="Tetratricopeptide repeat domain"/>
    <property type="match status" value="1"/>
</dbReference>
<sequence length="279" mass="32756">KKWRKLRKLTQAQLSTGVCNQSEISRLESGEFFPSIEVLHLISNKLEVPLTYFIEVLIHGNIHEEKEAKELINTLLLKKEYSEIYRITDDIIRQKAVIHPELQKFLLWQYYVSAYNIGRISHSYCVTELFNLLRTRTKGIDIFLDLHIKNSLANLLAEAHYHSKSIKLYKDILNEEISTDEVQKLKVKVLFNYGKLLKIQKNHKDALSITNRGIELSCKLSDMSLIGQLHYQKGIVMEELNYEFQEVSKVFKKAYFIFELLGLQLYVDIIKEKKSEYLL</sequence>
<dbReference type="CDD" id="cd00093">
    <property type="entry name" value="HTH_XRE"/>
    <property type="match status" value="1"/>
</dbReference>
<dbReference type="PANTHER" id="PTHR37038">
    <property type="entry name" value="TRANSCRIPTIONAL REGULATOR-RELATED"/>
    <property type="match status" value="1"/>
</dbReference>
<dbReference type="InterPro" id="IPR010982">
    <property type="entry name" value="Lambda_DNA-bd_dom_sf"/>
</dbReference>